<evidence type="ECO:0000259" key="6">
    <source>
        <dbReference type="Pfam" id="PF00590"/>
    </source>
</evidence>
<evidence type="ECO:0000256" key="3">
    <source>
        <dbReference type="ARBA" id="ARBA00022603"/>
    </source>
</evidence>
<keyword evidence="5" id="KW-0949">S-adenosyl-L-methionine</keyword>
<gene>
    <name evidence="7" type="ORF">SAMN05446037_1010117</name>
</gene>
<dbReference type="Gene3D" id="3.30.950.10">
    <property type="entry name" value="Methyltransferase, Cobalt-precorrin-4 Transmethylase, Domain 2"/>
    <property type="match status" value="1"/>
</dbReference>
<organism evidence="7 8">
    <name type="scientific">Anaerovirgula multivorans</name>
    <dbReference type="NCBI Taxonomy" id="312168"/>
    <lineage>
        <taxon>Bacteria</taxon>
        <taxon>Bacillati</taxon>
        <taxon>Bacillota</taxon>
        <taxon>Clostridia</taxon>
        <taxon>Peptostreptococcales</taxon>
        <taxon>Natronincolaceae</taxon>
        <taxon>Anaerovirgula</taxon>
    </lineage>
</organism>
<dbReference type="InterPro" id="IPR051810">
    <property type="entry name" value="Precorrin_MeTrfase"/>
</dbReference>
<name>A0A239EMJ8_9FIRM</name>
<dbReference type="RefSeq" id="WP_089283154.1">
    <property type="nucleotide sequence ID" value="NZ_FZOJ01000010.1"/>
</dbReference>
<protein>
    <submittedName>
        <fullName evidence="7">Cobalt-precorrin 3 C17-methyltransferase</fullName>
    </submittedName>
</protein>
<dbReference type="NCBIfam" id="TIGR01466">
    <property type="entry name" value="cobJ_cbiH"/>
    <property type="match status" value="1"/>
</dbReference>
<sequence length="243" mass="26415">MKKIFVIGIGPGEESYMTPAAKEAILASDVVIGYKTYIDLIPHLVENKKVIDSGMKKEIERCNLALDLAEEGSTVSLVSSGDPGIYGMAGAMLEVKGQRDSTVIIEVIPGVTAVSAAAAVLGAPLMHDFTVISLSDLLTDWEVIKKRLHLAAEGDFVIALYNPKSKGRVTQIEEARDILLKYRKKETPVGIVRNAKREGEAHMITTLDEMLQHPIDMLTVVIIGNSNTFIQGNKIITPRGYAL</sequence>
<keyword evidence="8" id="KW-1185">Reference proteome</keyword>
<evidence type="ECO:0000256" key="1">
    <source>
        <dbReference type="ARBA" id="ARBA00004953"/>
    </source>
</evidence>
<evidence type="ECO:0000256" key="4">
    <source>
        <dbReference type="ARBA" id="ARBA00022679"/>
    </source>
</evidence>
<dbReference type="InterPro" id="IPR014776">
    <property type="entry name" value="4pyrrole_Mease_sub2"/>
</dbReference>
<dbReference type="GO" id="GO:0032259">
    <property type="term" value="P:methylation"/>
    <property type="evidence" value="ECO:0007669"/>
    <property type="project" value="UniProtKB-KW"/>
</dbReference>
<evidence type="ECO:0000256" key="2">
    <source>
        <dbReference type="ARBA" id="ARBA00022573"/>
    </source>
</evidence>
<dbReference type="EMBL" id="FZOJ01000010">
    <property type="protein sequence ID" value="SNS45857.1"/>
    <property type="molecule type" value="Genomic_DNA"/>
</dbReference>
<reference evidence="8" key="1">
    <citation type="submission" date="2017-06" db="EMBL/GenBank/DDBJ databases">
        <authorList>
            <person name="Varghese N."/>
            <person name="Submissions S."/>
        </authorList>
    </citation>
    <scope>NUCLEOTIDE SEQUENCE [LARGE SCALE GENOMIC DNA]</scope>
    <source>
        <strain evidence="8">SCA</strain>
    </source>
</reference>
<dbReference type="GO" id="GO:0008168">
    <property type="term" value="F:methyltransferase activity"/>
    <property type="evidence" value="ECO:0007669"/>
    <property type="project" value="UniProtKB-KW"/>
</dbReference>
<dbReference type="OrthoDB" id="9772960at2"/>
<dbReference type="AlphaFoldDB" id="A0A239EMJ8"/>
<dbReference type="Pfam" id="PF00590">
    <property type="entry name" value="TP_methylase"/>
    <property type="match status" value="1"/>
</dbReference>
<dbReference type="Gene3D" id="3.40.1010.10">
    <property type="entry name" value="Cobalt-precorrin-4 Transmethylase, Domain 1"/>
    <property type="match status" value="1"/>
</dbReference>
<dbReference type="UniPathway" id="UPA00148"/>
<dbReference type="InterPro" id="IPR000878">
    <property type="entry name" value="4pyrrol_Mease"/>
</dbReference>
<dbReference type="InterPro" id="IPR006363">
    <property type="entry name" value="Cbl_synth_CobJ/CibH_dom"/>
</dbReference>
<keyword evidence="2" id="KW-0169">Cobalamin biosynthesis</keyword>
<dbReference type="GO" id="GO:0009236">
    <property type="term" value="P:cobalamin biosynthetic process"/>
    <property type="evidence" value="ECO:0007669"/>
    <property type="project" value="UniProtKB-UniPathway"/>
</dbReference>
<comment type="pathway">
    <text evidence="1">Cofactor biosynthesis; adenosylcobalamin biosynthesis.</text>
</comment>
<feature type="domain" description="Tetrapyrrole methylase" evidence="6">
    <location>
        <begin position="3"/>
        <end position="210"/>
    </location>
</feature>
<dbReference type="CDD" id="cd11646">
    <property type="entry name" value="Precorrin_3B_C17_MT"/>
    <property type="match status" value="1"/>
</dbReference>
<proteinExistence type="predicted"/>
<keyword evidence="4 7" id="KW-0808">Transferase</keyword>
<dbReference type="PANTHER" id="PTHR47036">
    <property type="entry name" value="COBALT-FACTOR III C(17)-METHYLTRANSFERASE-RELATED"/>
    <property type="match status" value="1"/>
</dbReference>
<dbReference type="InterPro" id="IPR035996">
    <property type="entry name" value="4pyrrol_Methylase_sf"/>
</dbReference>
<keyword evidence="3 7" id="KW-0489">Methyltransferase</keyword>
<evidence type="ECO:0000313" key="8">
    <source>
        <dbReference type="Proteomes" id="UP000198304"/>
    </source>
</evidence>
<accession>A0A239EMJ8</accession>
<dbReference type="Proteomes" id="UP000198304">
    <property type="component" value="Unassembled WGS sequence"/>
</dbReference>
<dbReference type="PANTHER" id="PTHR47036:SF1">
    <property type="entry name" value="COBALT-FACTOR III C(17)-METHYLTRANSFERASE-RELATED"/>
    <property type="match status" value="1"/>
</dbReference>
<dbReference type="InterPro" id="IPR014777">
    <property type="entry name" value="4pyrrole_Mease_sub1"/>
</dbReference>
<dbReference type="SUPFAM" id="SSF53790">
    <property type="entry name" value="Tetrapyrrole methylase"/>
    <property type="match status" value="1"/>
</dbReference>
<evidence type="ECO:0000313" key="7">
    <source>
        <dbReference type="EMBL" id="SNS45857.1"/>
    </source>
</evidence>
<evidence type="ECO:0000256" key="5">
    <source>
        <dbReference type="ARBA" id="ARBA00022691"/>
    </source>
</evidence>